<gene>
    <name evidence="1" type="ORF">METZ01_LOCUS52485</name>
</gene>
<evidence type="ECO:0000313" key="1">
    <source>
        <dbReference type="EMBL" id="SUZ99631.1"/>
    </source>
</evidence>
<protein>
    <recommendedName>
        <fullName evidence="2">CDP-glycerol glycerophosphotransferase</fullName>
    </recommendedName>
</protein>
<dbReference type="InterPro" id="IPR043148">
    <property type="entry name" value="TagF_C"/>
</dbReference>
<accession>A0A381S8K1</accession>
<sequence>MAKSLPFHIVFDVYHLYHLPQFEPVIDLLSGDDRFNVTLTVSAEIKKPEYELIQKILKAKTNQVIFSDNEDDRAKQIKSSNPDVFICGWSRYELDKFVPESTIVGMIYHGIGVKPSYWLDNHPRLDLRFVEGPLRKEQLRNHNVETDLILTGFAKLDPIFNGLVSPRQKVLERLGLDPQRKTVLYAPTFYPSSMEEFGTSIGENTKKYNLIIKLHLWAFFLKNFAGIKFKGQIDLAKRMESEYDHVRFLGPEVYNIVPFYSAADVLITEASSTIYEMMAVDKPVILAKFYKLRLSHRLFPYRLYKRRLNEEMSEGMTDFCIQLEEPNELPNALQTAFFNHDPNDKKRSQYKQEMLYKLDGKASVRIRDAILKRLSRGG</sequence>
<reference evidence="1" key="1">
    <citation type="submission" date="2018-05" db="EMBL/GenBank/DDBJ databases">
        <authorList>
            <person name="Lanie J.A."/>
            <person name="Ng W.-L."/>
            <person name="Kazmierczak K.M."/>
            <person name="Andrzejewski T.M."/>
            <person name="Davidsen T.M."/>
            <person name="Wayne K.J."/>
            <person name="Tettelin H."/>
            <person name="Glass J.I."/>
            <person name="Rusch D."/>
            <person name="Podicherti R."/>
            <person name="Tsui H.-C.T."/>
            <person name="Winkler M.E."/>
        </authorList>
    </citation>
    <scope>NUCLEOTIDE SEQUENCE</scope>
</reference>
<dbReference type="AlphaFoldDB" id="A0A381S8K1"/>
<dbReference type="Gene3D" id="3.40.50.12580">
    <property type="match status" value="1"/>
</dbReference>
<evidence type="ECO:0008006" key="2">
    <source>
        <dbReference type="Google" id="ProtNLM"/>
    </source>
</evidence>
<dbReference type="EMBL" id="UINC01002722">
    <property type="protein sequence ID" value="SUZ99631.1"/>
    <property type="molecule type" value="Genomic_DNA"/>
</dbReference>
<organism evidence="1">
    <name type="scientific">marine metagenome</name>
    <dbReference type="NCBI Taxonomy" id="408172"/>
    <lineage>
        <taxon>unclassified sequences</taxon>
        <taxon>metagenomes</taxon>
        <taxon>ecological metagenomes</taxon>
    </lineage>
</organism>
<dbReference type="SUPFAM" id="SSF53756">
    <property type="entry name" value="UDP-Glycosyltransferase/glycogen phosphorylase"/>
    <property type="match status" value="1"/>
</dbReference>
<dbReference type="GO" id="GO:0047355">
    <property type="term" value="F:CDP-glycerol glycerophosphotransferase activity"/>
    <property type="evidence" value="ECO:0007669"/>
    <property type="project" value="InterPro"/>
</dbReference>
<proteinExistence type="predicted"/>
<name>A0A381S8K1_9ZZZZ</name>
<dbReference type="GO" id="GO:0016020">
    <property type="term" value="C:membrane"/>
    <property type="evidence" value="ECO:0007669"/>
    <property type="project" value="InterPro"/>
</dbReference>
<dbReference type="Pfam" id="PF04464">
    <property type="entry name" value="Glyphos_transf"/>
    <property type="match status" value="1"/>
</dbReference>
<dbReference type="InterPro" id="IPR007554">
    <property type="entry name" value="Glycerophosphate_synth"/>
</dbReference>